<organism evidence="1 2">
    <name type="scientific">Dentiscutata heterogama</name>
    <dbReference type="NCBI Taxonomy" id="1316150"/>
    <lineage>
        <taxon>Eukaryota</taxon>
        <taxon>Fungi</taxon>
        <taxon>Fungi incertae sedis</taxon>
        <taxon>Mucoromycota</taxon>
        <taxon>Glomeromycotina</taxon>
        <taxon>Glomeromycetes</taxon>
        <taxon>Diversisporales</taxon>
        <taxon>Gigasporaceae</taxon>
        <taxon>Dentiscutata</taxon>
    </lineage>
</organism>
<protein>
    <submittedName>
        <fullName evidence="1">1637_t:CDS:1</fullName>
    </submittedName>
</protein>
<evidence type="ECO:0000313" key="1">
    <source>
        <dbReference type="EMBL" id="CAG8717526.1"/>
    </source>
</evidence>
<name>A0ACA9PP47_9GLOM</name>
<reference evidence="1" key="1">
    <citation type="submission" date="2021-06" db="EMBL/GenBank/DDBJ databases">
        <authorList>
            <person name="Kallberg Y."/>
            <person name="Tangrot J."/>
            <person name="Rosling A."/>
        </authorList>
    </citation>
    <scope>NUCLEOTIDE SEQUENCE</scope>
    <source>
        <strain evidence="1">IL203A</strain>
    </source>
</reference>
<dbReference type="EMBL" id="CAJVPU010031646">
    <property type="protein sequence ID" value="CAG8717526.1"/>
    <property type="molecule type" value="Genomic_DNA"/>
</dbReference>
<sequence length="208" mass="24772">TSVFRNLEDEFEDEELEDRIYGFSELEDQEGSSEEDDTDDGYENINPNNLGEGEAWWNLNSDDDYVREDNHEWNQEEYNYEEEEPTLFVPLNPWHRDQPWLLDIESSNDEWDKEQRVDESTELTPPDLAEEPYEEITDLFDFYFDEEENPVARYNVKTLPKDQEEEIEVILAKNLDLFAKSLSELGRTNKCCHRIITADTLPIKQRPY</sequence>
<feature type="non-terminal residue" evidence="1">
    <location>
        <position position="1"/>
    </location>
</feature>
<dbReference type="Proteomes" id="UP000789702">
    <property type="component" value="Unassembled WGS sequence"/>
</dbReference>
<gene>
    <name evidence="1" type="ORF">DHETER_LOCUS12635</name>
</gene>
<keyword evidence="2" id="KW-1185">Reference proteome</keyword>
<proteinExistence type="predicted"/>
<evidence type="ECO:0000313" key="2">
    <source>
        <dbReference type="Proteomes" id="UP000789702"/>
    </source>
</evidence>
<accession>A0ACA9PP47</accession>
<comment type="caution">
    <text evidence="1">The sequence shown here is derived from an EMBL/GenBank/DDBJ whole genome shotgun (WGS) entry which is preliminary data.</text>
</comment>